<evidence type="ECO:0000256" key="2">
    <source>
        <dbReference type="ARBA" id="ARBA00023002"/>
    </source>
</evidence>
<dbReference type="InterPro" id="IPR013328">
    <property type="entry name" value="6PGD_dom2"/>
</dbReference>
<reference evidence="6 7" key="1">
    <citation type="submission" date="2023-07" db="EMBL/GenBank/DDBJ databases">
        <title>Comparative genomics of wheat-associated soil bacteria to identify genetic determinants of phenazine resistance.</title>
        <authorList>
            <person name="Mouncey N."/>
        </authorList>
    </citation>
    <scope>NUCLEOTIDE SEQUENCE [LARGE SCALE GENOMIC DNA]</scope>
    <source>
        <strain evidence="6 7">W1I3</strain>
    </source>
</reference>
<dbReference type="Gene3D" id="1.10.1040.10">
    <property type="entry name" value="N-(1-d-carboxylethyl)-l-norvaline Dehydrogenase, domain 2"/>
    <property type="match status" value="1"/>
</dbReference>
<keyword evidence="7" id="KW-1185">Reference proteome</keyword>
<comment type="caution">
    <text evidence="6">The sequence shown here is derived from an EMBL/GenBank/DDBJ whole genome shotgun (WGS) entry which is preliminary data.</text>
</comment>
<evidence type="ECO:0000256" key="3">
    <source>
        <dbReference type="ARBA" id="ARBA00023027"/>
    </source>
</evidence>
<name>A0ABU0PN80_9MICC</name>
<dbReference type="EMBL" id="JAUSXB010000001">
    <property type="protein sequence ID" value="MDQ0675157.1"/>
    <property type="molecule type" value="Genomic_DNA"/>
</dbReference>
<dbReference type="RefSeq" id="WP_306637273.1">
    <property type="nucleotide sequence ID" value="NZ_JAUSXB010000001.1"/>
</dbReference>
<comment type="similarity">
    <text evidence="1">Belongs to the HIBADH-related family.</text>
</comment>
<dbReference type="SUPFAM" id="SSF51735">
    <property type="entry name" value="NAD(P)-binding Rossmann-fold domains"/>
    <property type="match status" value="1"/>
</dbReference>
<dbReference type="InterPro" id="IPR036291">
    <property type="entry name" value="NAD(P)-bd_dom_sf"/>
</dbReference>
<keyword evidence="3" id="KW-0520">NAD</keyword>
<dbReference type="Pfam" id="PF14833">
    <property type="entry name" value="NAD_binding_11"/>
    <property type="match status" value="1"/>
</dbReference>
<evidence type="ECO:0000313" key="6">
    <source>
        <dbReference type="EMBL" id="MDQ0675157.1"/>
    </source>
</evidence>
<evidence type="ECO:0000259" key="4">
    <source>
        <dbReference type="Pfam" id="PF03446"/>
    </source>
</evidence>
<dbReference type="InterPro" id="IPR006115">
    <property type="entry name" value="6PGDH_NADP-bd"/>
</dbReference>
<dbReference type="PIRSF" id="PIRSF000103">
    <property type="entry name" value="HIBADH"/>
    <property type="match status" value="1"/>
</dbReference>
<dbReference type="InterPro" id="IPR029154">
    <property type="entry name" value="HIBADH-like_NADP-bd"/>
</dbReference>
<dbReference type="Pfam" id="PF03446">
    <property type="entry name" value="NAD_binding_2"/>
    <property type="match status" value="1"/>
</dbReference>
<sequence>MSPNTRDLRAAVIGLGPMGAPIARNLLKAGYQTTVWNRSEEPLEEFRGTKAVIAGDPADIHAEVLLSVLPDVDQLRQVLSQGPRPLGRALNPGTYLLVMSTSSPSKVRLLAEDLCTQGVVVMDAPMSGGDSGAREGSLSIMVGGSEADFEYVRPLLLAIGSTVLHMGPLGSGSTAKLCNQIVVAGTLAALAESYGLAARAGLDPADLTKVLQGGLADSAVLRLKKSNILGRAYVPGGNATNQLKDLRYAAESAEQVGTTLPIASAATALFAEVVQRGGGRLDHSVICELFRSHGVLDEQAS</sequence>
<dbReference type="Proteomes" id="UP001236806">
    <property type="component" value="Unassembled WGS sequence"/>
</dbReference>
<feature type="domain" description="6-phosphogluconate dehydrogenase NADP-binding" evidence="4">
    <location>
        <begin position="11"/>
        <end position="167"/>
    </location>
</feature>
<dbReference type="InterPro" id="IPR015815">
    <property type="entry name" value="HIBADH-related"/>
</dbReference>
<dbReference type="Gene3D" id="3.40.50.720">
    <property type="entry name" value="NAD(P)-binding Rossmann-like Domain"/>
    <property type="match status" value="1"/>
</dbReference>
<organism evidence="6 7">
    <name type="scientific">Pseudarthrobacter siccitolerans</name>
    <dbReference type="NCBI Taxonomy" id="861266"/>
    <lineage>
        <taxon>Bacteria</taxon>
        <taxon>Bacillati</taxon>
        <taxon>Actinomycetota</taxon>
        <taxon>Actinomycetes</taxon>
        <taxon>Micrococcales</taxon>
        <taxon>Micrococcaceae</taxon>
        <taxon>Pseudarthrobacter</taxon>
    </lineage>
</organism>
<dbReference type="PANTHER" id="PTHR43060:SF15">
    <property type="entry name" value="3-HYDROXYISOBUTYRATE DEHYDROGENASE-LIKE 1, MITOCHONDRIAL-RELATED"/>
    <property type="match status" value="1"/>
</dbReference>
<keyword evidence="2" id="KW-0560">Oxidoreductase</keyword>
<dbReference type="SUPFAM" id="SSF48179">
    <property type="entry name" value="6-phosphogluconate dehydrogenase C-terminal domain-like"/>
    <property type="match status" value="1"/>
</dbReference>
<evidence type="ECO:0000256" key="1">
    <source>
        <dbReference type="ARBA" id="ARBA00009080"/>
    </source>
</evidence>
<proteinExistence type="inferred from homology"/>
<evidence type="ECO:0000313" key="7">
    <source>
        <dbReference type="Proteomes" id="UP001236806"/>
    </source>
</evidence>
<gene>
    <name evidence="6" type="ORF">QFZ36_002718</name>
</gene>
<dbReference type="InterPro" id="IPR008927">
    <property type="entry name" value="6-PGluconate_DH-like_C_sf"/>
</dbReference>
<accession>A0ABU0PN80</accession>
<evidence type="ECO:0000259" key="5">
    <source>
        <dbReference type="Pfam" id="PF14833"/>
    </source>
</evidence>
<protein>
    <submittedName>
        <fullName evidence="6">3-hydroxyisobutyrate dehydrogenase-like beta-hydroxyacid dehydrogenase</fullName>
    </submittedName>
</protein>
<dbReference type="PANTHER" id="PTHR43060">
    <property type="entry name" value="3-HYDROXYISOBUTYRATE DEHYDROGENASE-LIKE 1, MITOCHONDRIAL-RELATED"/>
    <property type="match status" value="1"/>
</dbReference>
<feature type="domain" description="3-hydroxyisobutyrate dehydrogenase-like NAD-binding" evidence="5">
    <location>
        <begin position="170"/>
        <end position="288"/>
    </location>
</feature>